<dbReference type="EMBL" id="QEFC01001419">
    <property type="protein sequence ID" value="KAE9458321.1"/>
    <property type="molecule type" value="Genomic_DNA"/>
</dbReference>
<gene>
    <name evidence="2" type="ORF">C3L33_09734</name>
</gene>
<dbReference type="OrthoDB" id="1650227at2759"/>
<dbReference type="InterPro" id="IPR012337">
    <property type="entry name" value="RNaseH-like_sf"/>
</dbReference>
<dbReference type="GO" id="GO:0003676">
    <property type="term" value="F:nucleic acid binding"/>
    <property type="evidence" value="ECO:0007669"/>
    <property type="project" value="InterPro"/>
</dbReference>
<feature type="domain" description="RNase H type-1" evidence="1">
    <location>
        <begin position="325"/>
        <end position="448"/>
    </location>
</feature>
<comment type="caution">
    <text evidence="2">The sequence shown here is derived from an EMBL/GenBank/DDBJ whole genome shotgun (WGS) entry which is preliminary data.</text>
</comment>
<accession>A0A6A4LPC9</accession>
<dbReference type="Gene3D" id="3.30.420.10">
    <property type="entry name" value="Ribonuclease H-like superfamily/Ribonuclease H"/>
    <property type="match status" value="1"/>
</dbReference>
<dbReference type="Proteomes" id="UP000428333">
    <property type="component" value="Linkage Group LG06"/>
</dbReference>
<dbReference type="PANTHER" id="PTHR47723">
    <property type="entry name" value="OS05G0353850 PROTEIN"/>
    <property type="match status" value="1"/>
</dbReference>
<proteinExistence type="predicted"/>
<organism evidence="2 3">
    <name type="scientific">Rhododendron williamsianum</name>
    <dbReference type="NCBI Taxonomy" id="262921"/>
    <lineage>
        <taxon>Eukaryota</taxon>
        <taxon>Viridiplantae</taxon>
        <taxon>Streptophyta</taxon>
        <taxon>Embryophyta</taxon>
        <taxon>Tracheophyta</taxon>
        <taxon>Spermatophyta</taxon>
        <taxon>Magnoliopsida</taxon>
        <taxon>eudicotyledons</taxon>
        <taxon>Gunneridae</taxon>
        <taxon>Pentapetalae</taxon>
        <taxon>asterids</taxon>
        <taxon>Ericales</taxon>
        <taxon>Ericaceae</taxon>
        <taxon>Ericoideae</taxon>
        <taxon>Rhodoreae</taxon>
        <taxon>Rhododendron</taxon>
    </lineage>
</organism>
<keyword evidence="3" id="KW-1185">Reference proteome</keyword>
<dbReference type="InterPro" id="IPR044730">
    <property type="entry name" value="RNase_H-like_dom_plant"/>
</dbReference>
<evidence type="ECO:0000259" key="1">
    <source>
        <dbReference type="Pfam" id="PF13456"/>
    </source>
</evidence>
<dbReference type="InterPro" id="IPR053151">
    <property type="entry name" value="RNase_H-like"/>
</dbReference>
<dbReference type="PANTHER" id="PTHR47723:SF19">
    <property type="entry name" value="POLYNUCLEOTIDYL TRANSFERASE, RIBONUCLEASE H-LIKE SUPERFAMILY PROTEIN"/>
    <property type="match status" value="1"/>
</dbReference>
<dbReference type="InterPro" id="IPR036397">
    <property type="entry name" value="RNaseH_sf"/>
</dbReference>
<dbReference type="Pfam" id="PF13456">
    <property type="entry name" value="RVT_3"/>
    <property type="match status" value="1"/>
</dbReference>
<sequence length="496" mass="55549">MMRIVYSRTTSSASLTLLRAARLGFSSSLSRTTTSVVSSSHSSPSLMKYRSLSSFPSFRSIRRWSHGGGDWRSPVSLRAQIRSAAPVIERFQQKVSTMGMVVVRDGEINRDTLLRAARLGFSSSLSRTTASVVSSSHSAPSLIKYRSLSSFPSFPSIRRWSHGGGDWRSPVSLRAQIRSAAPVIERFQWKVATMGMVVVRDGYATASIVANILKSGLIGEVMTEKNIDSDLLGVFGRLVIAGRTCSASDIAKLRKQHSSSKFLSYEDFKVWYAKVPKKVRKNMETFIKDPGNALYIVNNTSGTLLEHPVISFCWEKPIANYLKANMDGSYKEYSDGSTLSGAGYVIRDTSGETMSFGFIPLRFALSSLEAEMSAFYLVVVECQIIRARNVIFESDSKQIVRVLTSAEAPKEKYAEFYRHIFGALATFEDYKVVHQYREANVVADELAEIATQVDRDPNIPNVDQLLDKVYNHEFNDYNNTPRYRIKQCNKKLQELI</sequence>
<dbReference type="InterPro" id="IPR002156">
    <property type="entry name" value="RNaseH_domain"/>
</dbReference>
<reference evidence="2 3" key="1">
    <citation type="journal article" date="2019" name="Genome Biol. Evol.">
        <title>The Rhododendron genome and chromosomal organization provide insight into shared whole-genome duplications across the heath family (Ericaceae).</title>
        <authorList>
            <person name="Soza V.L."/>
            <person name="Lindsley D."/>
            <person name="Waalkes A."/>
            <person name="Ramage E."/>
            <person name="Patwardhan R.P."/>
            <person name="Burton J.N."/>
            <person name="Adey A."/>
            <person name="Kumar A."/>
            <person name="Qiu R."/>
            <person name="Shendure J."/>
            <person name="Hall B."/>
        </authorList>
    </citation>
    <scope>NUCLEOTIDE SEQUENCE [LARGE SCALE GENOMIC DNA]</scope>
    <source>
        <strain evidence="2">RSF 1966-606</strain>
    </source>
</reference>
<protein>
    <recommendedName>
        <fullName evidence="1">RNase H type-1 domain-containing protein</fullName>
    </recommendedName>
</protein>
<dbReference type="SUPFAM" id="SSF53098">
    <property type="entry name" value="Ribonuclease H-like"/>
    <property type="match status" value="1"/>
</dbReference>
<feature type="non-terminal residue" evidence="2">
    <location>
        <position position="1"/>
    </location>
</feature>
<dbReference type="CDD" id="cd06222">
    <property type="entry name" value="RNase_H_like"/>
    <property type="match status" value="1"/>
</dbReference>
<dbReference type="GO" id="GO:0004523">
    <property type="term" value="F:RNA-DNA hybrid ribonuclease activity"/>
    <property type="evidence" value="ECO:0007669"/>
    <property type="project" value="InterPro"/>
</dbReference>
<name>A0A6A4LPC9_9ERIC</name>
<dbReference type="AlphaFoldDB" id="A0A6A4LPC9"/>
<evidence type="ECO:0000313" key="2">
    <source>
        <dbReference type="EMBL" id="KAE9458321.1"/>
    </source>
</evidence>
<evidence type="ECO:0000313" key="3">
    <source>
        <dbReference type="Proteomes" id="UP000428333"/>
    </source>
</evidence>